<feature type="domain" description="HTH cro/C1-type" evidence="2">
    <location>
        <begin position="21"/>
        <end position="75"/>
    </location>
</feature>
<dbReference type="GO" id="GO:0003700">
    <property type="term" value="F:DNA-binding transcription factor activity"/>
    <property type="evidence" value="ECO:0007669"/>
    <property type="project" value="TreeGrafter"/>
</dbReference>
<dbReference type="STRING" id="1070319.CAGGBEG34_270002"/>
<gene>
    <name evidence="3" type="ORF">CAGGBEG34_270002</name>
</gene>
<dbReference type="EMBL" id="CAFB01000044">
    <property type="protein sequence ID" value="CCD29596.1"/>
    <property type="molecule type" value="Genomic_DNA"/>
</dbReference>
<dbReference type="Pfam" id="PF01381">
    <property type="entry name" value="HTH_3"/>
    <property type="match status" value="1"/>
</dbReference>
<dbReference type="AlphaFoldDB" id="G2J9Z9"/>
<dbReference type="PANTHER" id="PTHR46797:SF1">
    <property type="entry name" value="METHYLPHOSPHONATE SYNTHASE"/>
    <property type="match status" value="1"/>
</dbReference>
<comment type="caution">
    <text evidence="3">The sequence shown here is derived from an EMBL/GenBank/DDBJ whole genome shotgun (WGS) entry which is preliminary data.</text>
</comment>
<dbReference type="InterPro" id="IPR050807">
    <property type="entry name" value="TransReg_Diox_bact_type"/>
</dbReference>
<evidence type="ECO:0000256" key="1">
    <source>
        <dbReference type="ARBA" id="ARBA00023125"/>
    </source>
</evidence>
<name>G2J9Z9_9BURK</name>
<dbReference type="PROSITE" id="PS50943">
    <property type="entry name" value="HTH_CROC1"/>
    <property type="match status" value="1"/>
</dbReference>
<dbReference type="SMART" id="SM00530">
    <property type="entry name" value="HTH_XRE"/>
    <property type="match status" value="1"/>
</dbReference>
<dbReference type="GO" id="GO:0003677">
    <property type="term" value="F:DNA binding"/>
    <property type="evidence" value="ECO:0007669"/>
    <property type="project" value="UniProtKB-KW"/>
</dbReference>
<dbReference type="RefSeq" id="WP_006682775.1">
    <property type="nucleotide sequence ID" value="NZ_CAFB01000044.1"/>
</dbReference>
<sequence length="90" mass="10109">MLEKTTNSKGHKTAIAFGHVLRELRLKRKLTQEQLSFKCGVARAYISQLELGNQLPSLDTMLALSRGLEVPIGYLTVLLDEKLKEISVKQ</sequence>
<dbReference type="SUPFAM" id="SSF47413">
    <property type="entry name" value="lambda repressor-like DNA-binding domains"/>
    <property type="match status" value="1"/>
</dbReference>
<evidence type="ECO:0000313" key="3">
    <source>
        <dbReference type="EMBL" id="CCD29596.1"/>
    </source>
</evidence>
<dbReference type="Proteomes" id="UP000054051">
    <property type="component" value="Unassembled WGS sequence"/>
</dbReference>
<evidence type="ECO:0000259" key="2">
    <source>
        <dbReference type="PROSITE" id="PS50943"/>
    </source>
</evidence>
<dbReference type="eggNOG" id="COG1813">
    <property type="taxonomic scope" value="Bacteria"/>
</dbReference>
<proteinExistence type="predicted"/>
<accession>G2J9Z9</accession>
<dbReference type="InterPro" id="IPR010982">
    <property type="entry name" value="Lambda_DNA-bd_dom_sf"/>
</dbReference>
<evidence type="ECO:0000313" key="4">
    <source>
        <dbReference type="Proteomes" id="UP000054051"/>
    </source>
</evidence>
<keyword evidence="1" id="KW-0238">DNA-binding</keyword>
<organism evidence="3 4">
    <name type="scientific">Candidatus Glomeribacter gigasporarum BEG34</name>
    <dbReference type="NCBI Taxonomy" id="1070319"/>
    <lineage>
        <taxon>Bacteria</taxon>
        <taxon>Pseudomonadati</taxon>
        <taxon>Pseudomonadota</taxon>
        <taxon>Betaproteobacteria</taxon>
        <taxon>Burkholderiales</taxon>
        <taxon>Burkholderiaceae</taxon>
        <taxon>Candidatus Glomeribacter</taxon>
    </lineage>
</organism>
<reference evidence="3 4" key="1">
    <citation type="submission" date="2011-08" db="EMBL/GenBank/DDBJ databases">
        <title>The genome of the obligate endobacterium of an arbuscular mycorrhizal fungus reveals an interphylum network of nutritional interactions.</title>
        <authorList>
            <person name="Ghignone S."/>
            <person name="Salvioli A."/>
            <person name="Anca I."/>
            <person name="Lumini E."/>
            <person name="Ortu G."/>
            <person name="Petiti L."/>
            <person name="Cruveiller S."/>
            <person name="Bianciotto V."/>
            <person name="Piffanelli P."/>
            <person name="Lanfranco L."/>
            <person name="Bonfante P."/>
        </authorList>
    </citation>
    <scope>NUCLEOTIDE SEQUENCE [LARGE SCALE GENOMIC DNA]</scope>
    <source>
        <strain evidence="3 4">BEG34</strain>
    </source>
</reference>
<dbReference type="CDD" id="cd00093">
    <property type="entry name" value="HTH_XRE"/>
    <property type="match status" value="1"/>
</dbReference>
<protein>
    <recommendedName>
        <fullName evidence="2">HTH cro/C1-type domain-containing protein</fullName>
    </recommendedName>
</protein>
<dbReference type="PANTHER" id="PTHR46797">
    <property type="entry name" value="HTH-TYPE TRANSCRIPTIONAL REGULATOR"/>
    <property type="match status" value="1"/>
</dbReference>
<keyword evidence="4" id="KW-1185">Reference proteome</keyword>
<dbReference type="GO" id="GO:0005829">
    <property type="term" value="C:cytosol"/>
    <property type="evidence" value="ECO:0007669"/>
    <property type="project" value="TreeGrafter"/>
</dbReference>
<dbReference type="Gene3D" id="1.10.260.40">
    <property type="entry name" value="lambda repressor-like DNA-binding domains"/>
    <property type="match status" value="1"/>
</dbReference>
<dbReference type="InterPro" id="IPR001387">
    <property type="entry name" value="Cro/C1-type_HTH"/>
</dbReference>
<dbReference type="OrthoDB" id="73827at2"/>